<accession>A0ABN9AQQ3</accession>
<keyword evidence="3" id="KW-1185">Reference proteome</keyword>
<reference evidence="2" key="1">
    <citation type="submission" date="2023-05" db="EMBL/GenBank/DDBJ databases">
        <authorList>
            <person name="Stuckert A."/>
        </authorList>
    </citation>
    <scope>NUCLEOTIDE SEQUENCE</scope>
</reference>
<organism evidence="2 3">
    <name type="scientific">Staurois parvus</name>
    <dbReference type="NCBI Taxonomy" id="386267"/>
    <lineage>
        <taxon>Eukaryota</taxon>
        <taxon>Metazoa</taxon>
        <taxon>Chordata</taxon>
        <taxon>Craniata</taxon>
        <taxon>Vertebrata</taxon>
        <taxon>Euteleostomi</taxon>
        <taxon>Amphibia</taxon>
        <taxon>Batrachia</taxon>
        <taxon>Anura</taxon>
        <taxon>Neobatrachia</taxon>
        <taxon>Ranoidea</taxon>
        <taxon>Ranidae</taxon>
        <taxon>Staurois</taxon>
    </lineage>
</organism>
<dbReference type="Proteomes" id="UP001162483">
    <property type="component" value="Unassembled WGS sequence"/>
</dbReference>
<evidence type="ECO:0000256" key="1">
    <source>
        <dbReference type="SAM" id="MobiDB-lite"/>
    </source>
</evidence>
<feature type="region of interest" description="Disordered" evidence="1">
    <location>
        <begin position="657"/>
        <end position="791"/>
    </location>
</feature>
<protein>
    <submittedName>
        <fullName evidence="2">Uncharacterized protein</fullName>
    </submittedName>
</protein>
<feature type="compositionally biased region" description="Basic and acidic residues" evidence="1">
    <location>
        <begin position="52"/>
        <end position="147"/>
    </location>
</feature>
<comment type="caution">
    <text evidence="2">The sequence shown here is derived from an EMBL/GenBank/DDBJ whole genome shotgun (WGS) entry which is preliminary data.</text>
</comment>
<name>A0ABN9AQQ3_9NEOB</name>
<feature type="compositionally biased region" description="Basic and acidic residues" evidence="1">
    <location>
        <begin position="723"/>
        <end position="735"/>
    </location>
</feature>
<proteinExistence type="predicted"/>
<dbReference type="EMBL" id="CATNWA010000438">
    <property type="protein sequence ID" value="CAI9536982.1"/>
    <property type="molecule type" value="Genomic_DNA"/>
</dbReference>
<evidence type="ECO:0000313" key="3">
    <source>
        <dbReference type="Proteomes" id="UP001162483"/>
    </source>
</evidence>
<evidence type="ECO:0000313" key="2">
    <source>
        <dbReference type="EMBL" id="CAI9536982.1"/>
    </source>
</evidence>
<feature type="compositionally biased region" description="Basic and acidic residues" evidence="1">
    <location>
        <begin position="12"/>
        <end position="42"/>
    </location>
</feature>
<gene>
    <name evidence="2" type="ORF">SPARVUS_LOCUS1123886</name>
</gene>
<sequence length="826" mass="94417">MGGRDGSPPRGSADRRQASSRRDHYSPPRRNYNGDRDRRCPDCDFSSSSMENLRRHFQTTDHNRRDGGRTRDTGRSGKDRDPDRTRSSDRERNRKPETTSRNDREKDRKPESRLSKNPEKDRKPETTLRNDRETDRKAGVPEKHQKPEPTGNNDPEKQKKTEPTPSNVPKKPDPPQSLVQGVVPEHIRRSVYLLKDYLPIKDREPVIGLEYILEYRVHVRDRVDVKYFCELCEMDSGVVPMLDHVCGFKHRKLYVAKAYPFVLKALFSSKEDRALFMRRMAVEIEEEEGIKMYKSDPVIRMVPMMNVKSTEAKQSKRKTRWDPEGERQNKMKQALEFLDSFEIEGDDEAATVTKLLQKVTSVVKLHTDKLKEEALFPLKVTRAQGVAKAIVQDAIRARLAKRNIFPLLGNLNFHILGRRLQPNNPYRPPNAAFPQMLQGSPFFQLNQNHNPHMPPAQANSDLETEETDEDIEFFKQLIALLELLPESPTPTNNSKMDSEILMLQSLLLDTDANLENTPANQLPQADPMTMDRARKKNVSPYQQLNKNPASMGQFSSDLSMPMASTAPNAPPVVNAQSDQNLLMEMVELIQNRQTNVNSSLPENQNIKKRECIQRGNSSAVIVNKTAHRQQYMEHASTSRSKEDFGFERLMAGKYGNANKRQYDDSGVFSRDWDEPSYSNISSKGANRAHDDYKAEQGPLSRVSLPPNIQRSEKERFQGNSYDQDLRQEYRSHEPRPNYGGRSSRSFDDPTWAERAPDTPYGKRAKLDSDFATPQSTDWKERHPDGGGSLDTGISNLSVDLLKKIRGKDLFTVSAILSEYADSHPSN</sequence>
<feature type="region of interest" description="Disordered" evidence="1">
    <location>
        <begin position="1"/>
        <end position="179"/>
    </location>
</feature>